<keyword evidence="1" id="KW-0560">Oxidoreductase</keyword>
<evidence type="ECO:0000256" key="2">
    <source>
        <dbReference type="SAM" id="MobiDB-lite"/>
    </source>
</evidence>
<dbReference type="SUPFAM" id="SSF51905">
    <property type="entry name" value="FAD/NAD(P)-binding domain"/>
    <property type="match status" value="1"/>
</dbReference>
<sequence length="625" mass="68933">MGSVPARTEPSSQRVEPGSVNLPVPAWPDTATDNSIDAIKVATETIASFQSAITNTDFDAVAALFHEDGYWRDHLALSWDFCTVKGREAIVSRLAKTHCPLVAVGVDHGSPWKTPKLSALDGFDKVIGIQVYTTIITEIGTGRGIAWLVQQGGEWKIWTFYTSLTALNGHEEPLGPRRPQGVNHGANPDRKNWADRRKDEMEFRECDPDVLIIGAGQAGLTAHARLKMLNVPALIIDRNDEVGDNWRKRYKQLVLHDPVWFDHLPYLPFPDHWPVFTPKDKLAEWFDSYAKSLELNIWTKSSPTSAVYDPTTKTWTATITRTTPSGSTETRTLRPKHIILATGHAGKPYIPSIPGTSSFQGALLCHSSSFPGAQPNQQGKKAVVIGACNSSHDICQDYRERGYAVTMVQRSTTCVVSSAAATEILLGSLYSEGGPPTEDADLWLWGHPAETLKALHADVCVKQQSKDAALLRGLEKVGFRLDKGPDDCGLFFKYLQRGGGYYFDVGASQLIIDGEIDVKHAEVAEILPRGVRFSDGSELEADEIVLATGYENMKTQARIVFGVEIGDRVNDVWGFDEHGEVRSLWRKSGHPGFWFHGGNLAMCRYYSRLLALQIKAQLLGLPGAE</sequence>
<evidence type="ECO:0000313" key="3">
    <source>
        <dbReference type="EMBL" id="KAJ9150535.1"/>
    </source>
</evidence>
<dbReference type="InterPro" id="IPR032710">
    <property type="entry name" value="NTF2-like_dom_sf"/>
</dbReference>
<dbReference type="EMBL" id="JANBVN010000070">
    <property type="protein sequence ID" value="KAJ9150535.1"/>
    <property type="molecule type" value="Genomic_DNA"/>
</dbReference>
<feature type="region of interest" description="Disordered" evidence="2">
    <location>
        <begin position="1"/>
        <end position="28"/>
    </location>
</feature>
<dbReference type="InterPro" id="IPR036188">
    <property type="entry name" value="FAD/NAD-bd_sf"/>
</dbReference>
<evidence type="ECO:0000313" key="4">
    <source>
        <dbReference type="Proteomes" id="UP001174691"/>
    </source>
</evidence>
<dbReference type="GO" id="GO:0004497">
    <property type="term" value="F:monooxygenase activity"/>
    <property type="evidence" value="ECO:0007669"/>
    <property type="project" value="TreeGrafter"/>
</dbReference>
<comment type="caution">
    <text evidence="3">The sequence shown here is derived from an EMBL/GenBank/DDBJ whole genome shotgun (WGS) entry which is preliminary data.</text>
</comment>
<dbReference type="InterPro" id="IPR050982">
    <property type="entry name" value="Auxin_biosynth/cation_transpt"/>
</dbReference>
<accession>A0AA38RLY9</accession>
<dbReference type="AlphaFoldDB" id="A0AA38RLY9"/>
<name>A0AA38RLY9_9PEZI</name>
<dbReference type="SUPFAM" id="SSF54427">
    <property type="entry name" value="NTF2-like"/>
    <property type="match status" value="1"/>
</dbReference>
<gene>
    <name evidence="3" type="ORF">NKR19_g5242</name>
</gene>
<dbReference type="PANTHER" id="PTHR43539">
    <property type="entry name" value="FLAVIN-BINDING MONOOXYGENASE-LIKE PROTEIN (AFU_ORTHOLOGUE AFUA_4G09220)"/>
    <property type="match status" value="1"/>
</dbReference>
<dbReference type="Gene3D" id="3.10.450.50">
    <property type="match status" value="1"/>
</dbReference>
<protein>
    <submittedName>
        <fullName evidence="3">FAD/NAD(P)-binding domain-containing protein</fullName>
    </submittedName>
</protein>
<keyword evidence="4" id="KW-1185">Reference proteome</keyword>
<proteinExistence type="predicted"/>
<dbReference type="Pfam" id="PF13738">
    <property type="entry name" value="Pyr_redox_3"/>
    <property type="match status" value="1"/>
</dbReference>
<dbReference type="Gene3D" id="3.50.50.60">
    <property type="entry name" value="FAD/NAD(P)-binding domain"/>
    <property type="match status" value="1"/>
</dbReference>
<dbReference type="GO" id="GO:0050660">
    <property type="term" value="F:flavin adenine dinucleotide binding"/>
    <property type="evidence" value="ECO:0007669"/>
    <property type="project" value="TreeGrafter"/>
</dbReference>
<feature type="region of interest" description="Disordered" evidence="2">
    <location>
        <begin position="173"/>
        <end position="192"/>
    </location>
</feature>
<reference evidence="3" key="1">
    <citation type="submission" date="2022-07" db="EMBL/GenBank/DDBJ databases">
        <title>Fungi with potential for degradation of polypropylene.</title>
        <authorList>
            <person name="Gostincar C."/>
        </authorList>
    </citation>
    <scope>NUCLEOTIDE SEQUENCE</scope>
    <source>
        <strain evidence="3">EXF-13287</strain>
    </source>
</reference>
<dbReference type="Proteomes" id="UP001174691">
    <property type="component" value="Unassembled WGS sequence"/>
</dbReference>
<dbReference type="PANTHER" id="PTHR43539:SF68">
    <property type="entry name" value="FLAVIN-BINDING MONOOXYGENASE-LIKE PROTEIN (AFU_ORTHOLOGUE AFUA_4G09220)"/>
    <property type="match status" value="1"/>
</dbReference>
<evidence type="ECO:0000256" key="1">
    <source>
        <dbReference type="ARBA" id="ARBA00023002"/>
    </source>
</evidence>
<organism evidence="3 4">
    <name type="scientific">Coniochaeta hoffmannii</name>
    <dbReference type="NCBI Taxonomy" id="91930"/>
    <lineage>
        <taxon>Eukaryota</taxon>
        <taxon>Fungi</taxon>
        <taxon>Dikarya</taxon>
        <taxon>Ascomycota</taxon>
        <taxon>Pezizomycotina</taxon>
        <taxon>Sordariomycetes</taxon>
        <taxon>Sordariomycetidae</taxon>
        <taxon>Coniochaetales</taxon>
        <taxon>Coniochaetaceae</taxon>
        <taxon>Coniochaeta</taxon>
    </lineage>
</organism>